<keyword evidence="3" id="KW-0733">Signal recognition particle</keyword>
<dbReference type="SUPFAM" id="SSF69695">
    <property type="entry name" value="SRP19"/>
    <property type="match status" value="1"/>
</dbReference>
<dbReference type="PANTHER" id="PTHR17453">
    <property type="entry name" value="SIGNAL RECOGNITION PARTICLE 19 KD PROTEIN"/>
    <property type="match status" value="1"/>
</dbReference>
<organism evidence="6 7">
    <name type="scientific">Pyronema omphalodes (strain CBS 100304)</name>
    <name type="common">Pyronema confluens</name>
    <dbReference type="NCBI Taxonomy" id="1076935"/>
    <lineage>
        <taxon>Eukaryota</taxon>
        <taxon>Fungi</taxon>
        <taxon>Dikarya</taxon>
        <taxon>Ascomycota</taxon>
        <taxon>Pezizomycotina</taxon>
        <taxon>Pezizomycetes</taxon>
        <taxon>Pezizales</taxon>
        <taxon>Pyronemataceae</taxon>
        <taxon>Pyronema</taxon>
    </lineage>
</organism>
<dbReference type="InterPro" id="IPR036521">
    <property type="entry name" value="SRP19-like_sf"/>
</dbReference>
<keyword evidence="2" id="KW-0963">Cytoplasm</keyword>
<comment type="subcellular location">
    <subcellularLocation>
        <location evidence="1">Cytoplasm</location>
    </subcellularLocation>
</comment>
<evidence type="ECO:0000256" key="2">
    <source>
        <dbReference type="ARBA" id="ARBA00022490"/>
    </source>
</evidence>
<sequence>MSHHAYIEDADSDPEEIDISVNPDALDLNLSSNTYSTAPRFDRPQFSSRSAHPVGSTPPAPQGNPFLDPNLLASLTGGRGLEGLGGAGGFGGLGGQGGQGGPQYLSEKQAQEFKHYQCLYPVYFDADRSRQEGRKVAKSLAVKNPIAREIADACASLGLKAVYEMAKSHPKDWANPGRVKVLLKEDGEPLVKGIPNKFVLYQKVALYLIAHPTQPETPLKVPVPGMPFDGKVPKPPVVPRGWKMGEILPLHSPALSGPGVTEDVFSQMMEGMGMGGLTGGPSGAPTGAPQIAEKKEKKEKKGKKK</sequence>
<feature type="region of interest" description="Disordered" evidence="5">
    <location>
        <begin position="28"/>
        <end position="72"/>
    </location>
</feature>
<feature type="region of interest" description="Disordered" evidence="5">
    <location>
        <begin position="272"/>
        <end position="305"/>
    </location>
</feature>
<dbReference type="Pfam" id="PF01922">
    <property type="entry name" value="SRP19"/>
    <property type="match status" value="1"/>
</dbReference>
<dbReference type="Gene3D" id="3.30.56.30">
    <property type="entry name" value="Signal recognition particle, SRP19-like subunit"/>
    <property type="match status" value="1"/>
</dbReference>
<dbReference type="FunFam" id="3.30.56.30:FF:000003">
    <property type="entry name" value="Signal recognition particle SEC65 subunit"/>
    <property type="match status" value="1"/>
</dbReference>
<evidence type="ECO:0000313" key="6">
    <source>
        <dbReference type="EMBL" id="CCX33848.1"/>
    </source>
</evidence>
<dbReference type="GO" id="GO:0005786">
    <property type="term" value="C:signal recognition particle, endoplasmic reticulum targeting"/>
    <property type="evidence" value="ECO:0007669"/>
    <property type="project" value="UniProtKB-KW"/>
</dbReference>
<dbReference type="InterPro" id="IPR022938">
    <property type="entry name" value="SRP19_arc-type"/>
</dbReference>
<dbReference type="eggNOG" id="KOG3198">
    <property type="taxonomic scope" value="Eukaryota"/>
</dbReference>
<evidence type="ECO:0000256" key="3">
    <source>
        <dbReference type="ARBA" id="ARBA00023135"/>
    </source>
</evidence>
<dbReference type="GO" id="GO:0008312">
    <property type="term" value="F:7S RNA binding"/>
    <property type="evidence" value="ECO:0007669"/>
    <property type="project" value="InterPro"/>
</dbReference>
<dbReference type="PANTHER" id="PTHR17453:SF0">
    <property type="entry name" value="SIGNAL RECOGNITION PARTICLE 19 KDA PROTEIN"/>
    <property type="match status" value="1"/>
</dbReference>
<keyword evidence="4" id="KW-0687">Ribonucleoprotein</keyword>
<keyword evidence="7" id="KW-1185">Reference proteome</keyword>
<gene>
    <name evidence="6" type="ORF">PCON_02090</name>
</gene>
<name>U4LWK4_PYROM</name>
<dbReference type="STRING" id="1076935.U4LWK4"/>
<evidence type="ECO:0000256" key="1">
    <source>
        <dbReference type="ARBA" id="ARBA00004496"/>
    </source>
</evidence>
<evidence type="ECO:0000256" key="4">
    <source>
        <dbReference type="ARBA" id="ARBA00023274"/>
    </source>
</evidence>
<evidence type="ECO:0000313" key="7">
    <source>
        <dbReference type="Proteomes" id="UP000018144"/>
    </source>
</evidence>
<dbReference type="GO" id="GO:0006617">
    <property type="term" value="P:SRP-dependent cotranslational protein targeting to membrane, signal sequence recognition"/>
    <property type="evidence" value="ECO:0007669"/>
    <property type="project" value="TreeGrafter"/>
</dbReference>
<dbReference type="HAMAP" id="MF_00305">
    <property type="entry name" value="SRP19"/>
    <property type="match status" value="1"/>
</dbReference>
<dbReference type="AlphaFoldDB" id="U4LWK4"/>
<dbReference type="InterPro" id="IPR002778">
    <property type="entry name" value="Signal_recog_particle_SRP19"/>
</dbReference>
<proteinExistence type="inferred from homology"/>
<protein>
    <submittedName>
        <fullName evidence="6">Similar to Signal recognition particle SEC65 subunit acc. no. O13475</fullName>
    </submittedName>
</protein>
<accession>U4LWK4</accession>
<dbReference type="EMBL" id="HF936249">
    <property type="protein sequence ID" value="CCX33848.1"/>
    <property type="molecule type" value="Genomic_DNA"/>
</dbReference>
<dbReference type="Proteomes" id="UP000018144">
    <property type="component" value="Unassembled WGS sequence"/>
</dbReference>
<dbReference type="OrthoDB" id="2190947at2759"/>
<evidence type="ECO:0000256" key="5">
    <source>
        <dbReference type="SAM" id="MobiDB-lite"/>
    </source>
</evidence>
<feature type="compositionally biased region" description="Gly residues" evidence="5">
    <location>
        <begin position="272"/>
        <end position="282"/>
    </location>
</feature>
<reference evidence="6 7" key="1">
    <citation type="journal article" date="2013" name="PLoS Genet.">
        <title>The genome and development-dependent transcriptomes of Pyronema confluens: a window into fungal evolution.</title>
        <authorList>
            <person name="Traeger S."/>
            <person name="Altegoer F."/>
            <person name="Freitag M."/>
            <person name="Gabaldon T."/>
            <person name="Kempken F."/>
            <person name="Kumar A."/>
            <person name="Marcet-Houben M."/>
            <person name="Poggeler S."/>
            <person name="Stajich J.E."/>
            <person name="Nowrousian M."/>
        </authorList>
    </citation>
    <scope>NUCLEOTIDE SEQUENCE [LARGE SCALE GENOMIC DNA]</scope>
    <source>
        <strain evidence="7">CBS 100304</strain>
        <tissue evidence="6">Vegetative mycelium</tissue>
    </source>
</reference>